<keyword evidence="4" id="KW-0067">ATP-binding</keyword>
<feature type="transmembrane region" description="Helical" evidence="7">
    <location>
        <begin position="21"/>
        <end position="47"/>
    </location>
</feature>
<feature type="transmembrane region" description="Helical" evidence="7">
    <location>
        <begin position="163"/>
        <end position="181"/>
    </location>
</feature>
<keyword evidence="6 7" id="KW-0472">Membrane</keyword>
<evidence type="ECO:0000256" key="4">
    <source>
        <dbReference type="ARBA" id="ARBA00022840"/>
    </source>
</evidence>
<dbReference type="InterPro" id="IPR003593">
    <property type="entry name" value="AAA+_ATPase"/>
</dbReference>
<dbReference type="AlphaFoldDB" id="A0AAU7V5P8"/>
<dbReference type="EMBL" id="CP138335">
    <property type="protein sequence ID" value="XBW07328.1"/>
    <property type="molecule type" value="Genomic_DNA"/>
</dbReference>
<feature type="transmembrane region" description="Helical" evidence="7">
    <location>
        <begin position="53"/>
        <end position="76"/>
    </location>
</feature>
<dbReference type="InterPro" id="IPR014223">
    <property type="entry name" value="ABC_CydC/D"/>
</dbReference>
<protein>
    <submittedName>
        <fullName evidence="10">Thiol reductant ABC exporter subunit CydC</fullName>
    </submittedName>
</protein>
<dbReference type="NCBIfam" id="TIGR02868">
    <property type="entry name" value="CydC"/>
    <property type="match status" value="1"/>
</dbReference>
<dbReference type="PANTHER" id="PTHR24221">
    <property type="entry name" value="ATP-BINDING CASSETTE SUB-FAMILY B"/>
    <property type="match status" value="1"/>
</dbReference>
<dbReference type="GO" id="GO:0034775">
    <property type="term" value="P:glutathione transmembrane transport"/>
    <property type="evidence" value="ECO:0007669"/>
    <property type="project" value="InterPro"/>
</dbReference>
<dbReference type="InterPro" id="IPR017871">
    <property type="entry name" value="ABC_transporter-like_CS"/>
</dbReference>
<dbReference type="KEGG" id="sapp:SAC06_06660"/>
<dbReference type="RefSeq" id="WP_350257534.1">
    <property type="nucleotide sequence ID" value="NZ_CP138335.1"/>
</dbReference>
<dbReference type="PANTHER" id="PTHR24221:SF654">
    <property type="entry name" value="ATP-BINDING CASSETTE SUB-FAMILY B MEMBER 6"/>
    <property type="match status" value="1"/>
</dbReference>
<dbReference type="InterPro" id="IPR003439">
    <property type="entry name" value="ABC_transporter-like_ATP-bd"/>
</dbReference>
<dbReference type="PROSITE" id="PS50893">
    <property type="entry name" value="ABC_TRANSPORTER_2"/>
    <property type="match status" value="1"/>
</dbReference>
<feature type="domain" description="ABC transporter" evidence="8">
    <location>
        <begin position="337"/>
        <end position="578"/>
    </location>
</feature>
<evidence type="ECO:0000256" key="7">
    <source>
        <dbReference type="SAM" id="Phobius"/>
    </source>
</evidence>
<keyword evidence="5 7" id="KW-1133">Transmembrane helix</keyword>
<feature type="domain" description="ABC transmembrane type-1" evidence="9">
    <location>
        <begin position="23"/>
        <end position="306"/>
    </location>
</feature>
<evidence type="ECO:0000259" key="9">
    <source>
        <dbReference type="PROSITE" id="PS50929"/>
    </source>
</evidence>
<dbReference type="InterPro" id="IPR027417">
    <property type="entry name" value="P-loop_NTPase"/>
</dbReference>
<dbReference type="Gene3D" id="1.20.1560.10">
    <property type="entry name" value="ABC transporter type 1, transmembrane domain"/>
    <property type="match status" value="1"/>
</dbReference>
<evidence type="ECO:0000256" key="5">
    <source>
        <dbReference type="ARBA" id="ARBA00022989"/>
    </source>
</evidence>
<keyword evidence="2 7" id="KW-0812">Transmembrane</keyword>
<evidence type="ECO:0000256" key="1">
    <source>
        <dbReference type="ARBA" id="ARBA00004651"/>
    </source>
</evidence>
<evidence type="ECO:0000313" key="10">
    <source>
        <dbReference type="EMBL" id="XBW07328.1"/>
    </source>
</evidence>
<evidence type="ECO:0000256" key="2">
    <source>
        <dbReference type="ARBA" id="ARBA00022692"/>
    </source>
</evidence>
<dbReference type="SUPFAM" id="SSF52540">
    <property type="entry name" value="P-loop containing nucleoside triphosphate hydrolases"/>
    <property type="match status" value="1"/>
</dbReference>
<dbReference type="SMART" id="SM00382">
    <property type="entry name" value="AAA"/>
    <property type="match status" value="1"/>
</dbReference>
<evidence type="ECO:0000259" key="8">
    <source>
        <dbReference type="PROSITE" id="PS50893"/>
    </source>
</evidence>
<name>A0AAU7V5P8_9ACTO</name>
<gene>
    <name evidence="10" type="primary">cydC</name>
    <name evidence="10" type="ORF">SAC06_06660</name>
</gene>
<dbReference type="Gene3D" id="3.40.50.300">
    <property type="entry name" value="P-loop containing nucleotide triphosphate hydrolases"/>
    <property type="match status" value="1"/>
</dbReference>
<accession>A0AAU7V5P8</accession>
<feature type="transmembrane region" description="Helical" evidence="7">
    <location>
        <begin position="138"/>
        <end position="157"/>
    </location>
</feature>
<organism evidence="10">
    <name type="scientific">Scrofimicrobium appendicitidis</name>
    <dbReference type="NCBI Taxonomy" id="3079930"/>
    <lineage>
        <taxon>Bacteria</taxon>
        <taxon>Bacillati</taxon>
        <taxon>Actinomycetota</taxon>
        <taxon>Actinomycetes</taxon>
        <taxon>Actinomycetales</taxon>
        <taxon>Actinomycetaceae</taxon>
        <taxon>Scrofimicrobium</taxon>
    </lineage>
</organism>
<comment type="subcellular location">
    <subcellularLocation>
        <location evidence="1">Cell membrane</location>
        <topology evidence="1">Multi-pass membrane protein</topology>
    </subcellularLocation>
</comment>
<dbReference type="GO" id="GO:0034040">
    <property type="term" value="F:ATPase-coupled lipid transmembrane transporter activity"/>
    <property type="evidence" value="ECO:0007669"/>
    <property type="project" value="TreeGrafter"/>
</dbReference>
<dbReference type="InterPro" id="IPR011527">
    <property type="entry name" value="ABC1_TM_dom"/>
</dbReference>
<reference evidence="10" key="1">
    <citation type="submission" date="2023-11" db="EMBL/GenBank/DDBJ databases">
        <title>Scrofimicrobium hongkongense sp. nov., isolated from a patient with peritonitis.</title>
        <authorList>
            <person name="Lao H.Y."/>
            <person name="Wong A.Y.P."/>
            <person name="Ng T.L."/>
            <person name="Wong R.Y.L."/>
            <person name="Yau M.C.Y."/>
            <person name="Lam J.Y.W."/>
            <person name="Siu G.K.H."/>
        </authorList>
    </citation>
    <scope>NUCLEOTIDE SEQUENCE</scope>
    <source>
        <strain evidence="10">R131</strain>
    </source>
</reference>
<dbReference type="PROSITE" id="PS50929">
    <property type="entry name" value="ABC_TM1F"/>
    <property type="match status" value="1"/>
</dbReference>
<dbReference type="PROSITE" id="PS00211">
    <property type="entry name" value="ABC_TRANSPORTER_1"/>
    <property type="match status" value="1"/>
</dbReference>
<dbReference type="GO" id="GO:0140359">
    <property type="term" value="F:ABC-type transporter activity"/>
    <property type="evidence" value="ECO:0007669"/>
    <property type="project" value="InterPro"/>
</dbReference>
<dbReference type="GO" id="GO:0045454">
    <property type="term" value="P:cell redox homeostasis"/>
    <property type="evidence" value="ECO:0007669"/>
    <property type="project" value="InterPro"/>
</dbReference>
<sequence>MKEDLRALRRVLKLLQIRPGGFALSLLLGVCGLGAAVALAATSAWLIARASQMPPVLTLTIAATSVRFFGISRALFRYLQRLASHQVALDGMDRLRLGIYDLLVAGPIERVARLQRGDLLNRTGADVDTVGDFVVKSLLPALVALIVGLGTVVGFAFLSVPAAVILAAMLLVSGVVVPLLTMRSTRAAEAAELESQRDLAVSAMTIMDGADELRVSGQLPALQAQLGAVTHRINRARAAADRPAALGTALDRVAMGLAVVGVLLVATPEVGATTLAAVAFAVLVLTPLSAFEGTAELAPAAAQLVRSAQAARRIVDLLGPEDEPERPVHTVPAGATLVAQDLAVGWPGHPVVAEGVSLELKPGTTTAIVGPSGIGKTTLLYTLAGMLAPRGGLCQLNGAATWGADRDQFTSVVSLTTEDAHIFGTTVFENLRVANPKLTREEAQDLIGRMGLRLWLEALPDGLDTLLTPTSISGGERRRLLLARALAAPAPLMLLDEPGEHLDSQTAQEILHELLAGTGKDRGVVVVTHRLSELALADRILLVEPAPDNGDAPARVVKVGTHEELLNNSSYYRWALEQEK</sequence>
<dbReference type="InterPro" id="IPR039421">
    <property type="entry name" value="Type_1_exporter"/>
</dbReference>
<dbReference type="InterPro" id="IPR036640">
    <property type="entry name" value="ABC1_TM_sf"/>
</dbReference>
<proteinExistence type="predicted"/>
<dbReference type="Pfam" id="PF00005">
    <property type="entry name" value="ABC_tran"/>
    <property type="match status" value="1"/>
</dbReference>
<keyword evidence="3" id="KW-0547">Nucleotide-binding</keyword>
<evidence type="ECO:0000256" key="6">
    <source>
        <dbReference type="ARBA" id="ARBA00023136"/>
    </source>
</evidence>
<dbReference type="GO" id="GO:0005524">
    <property type="term" value="F:ATP binding"/>
    <property type="evidence" value="ECO:0007669"/>
    <property type="project" value="UniProtKB-KW"/>
</dbReference>
<dbReference type="SUPFAM" id="SSF90123">
    <property type="entry name" value="ABC transporter transmembrane region"/>
    <property type="match status" value="1"/>
</dbReference>
<evidence type="ECO:0000256" key="3">
    <source>
        <dbReference type="ARBA" id="ARBA00022741"/>
    </source>
</evidence>
<dbReference type="GO" id="GO:0016887">
    <property type="term" value="F:ATP hydrolysis activity"/>
    <property type="evidence" value="ECO:0007669"/>
    <property type="project" value="InterPro"/>
</dbReference>
<dbReference type="GO" id="GO:0005886">
    <property type="term" value="C:plasma membrane"/>
    <property type="evidence" value="ECO:0007669"/>
    <property type="project" value="UniProtKB-SubCell"/>
</dbReference>